<reference evidence="3" key="1">
    <citation type="journal article" date="2014" name="Int. J. Syst. Evol. Microbiol.">
        <title>Complete genome sequence of Corynebacterium casei LMG S-19264T (=DSM 44701T), isolated from a smear-ripened cheese.</title>
        <authorList>
            <consortium name="US DOE Joint Genome Institute (JGI-PGF)"/>
            <person name="Walter F."/>
            <person name="Albersmeier A."/>
            <person name="Kalinowski J."/>
            <person name="Ruckert C."/>
        </authorList>
    </citation>
    <scope>NUCLEOTIDE SEQUENCE</scope>
    <source>
        <strain evidence="3">VKM Ac-1958</strain>
    </source>
</reference>
<reference evidence="3" key="2">
    <citation type="submission" date="2023-01" db="EMBL/GenBank/DDBJ databases">
        <authorList>
            <person name="Sun Q."/>
            <person name="Evtushenko L."/>
        </authorList>
    </citation>
    <scope>NUCLEOTIDE SEQUENCE</scope>
    <source>
        <strain evidence="3">VKM Ac-1958</strain>
    </source>
</reference>
<name>A0A9W6M858_9MICO</name>
<evidence type="ECO:0000256" key="1">
    <source>
        <dbReference type="ARBA" id="ARBA00022801"/>
    </source>
</evidence>
<proteinExistence type="predicted"/>
<dbReference type="RefSeq" id="WP_204938815.1">
    <property type="nucleotide sequence ID" value="NZ_BAAAUM010000001.1"/>
</dbReference>
<dbReference type="AlphaFoldDB" id="A0A9W6M858"/>
<accession>A0A9W6M858</accession>
<dbReference type="GO" id="GO:0016787">
    <property type="term" value="F:hydrolase activity"/>
    <property type="evidence" value="ECO:0007669"/>
    <property type="project" value="UniProtKB-KW"/>
</dbReference>
<evidence type="ECO:0000259" key="2">
    <source>
        <dbReference type="Pfam" id="PF00144"/>
    </source>
</evidence>
<dbReference type="PANTHER" id="PTHR43283:SF11">
    <property type="entry name" value="BETA-LACTAMASE-RELATED DOMAIN-CONTAINING PROTEIN"/>
    <property type="match status" value="1"/>
</dbReference>
<dbReference type="Proteomes" id="UP001142325">
    <property type="component" value="Unassembled WGS sequence"/>
</dbReference>
<dbReference type="Pfam" id="PF00144">
    <property type="entry name" value="Beta-lactamase"/>
    <property type="match status" value="1"/>
</dbReference>
<evidence type="ECO:0000313" key="3">
    <source>
        <dbReference type="EMBL" id="GLK01162.1"/>
    </source>
</evidence>
<organism evidence="3 4">
    <name type="scientific">Microbacterium keratanolyticum</name>
    <dbReference type="NCBI Taxonomy" id="67574"/>
    <lineage>
        <taxon>Bacteria</taxon>
        <taxon>Bacillati</taxon>
        <taxon>Actinomycetota</taxon>
        <taxon>Actinomycetes</taxon>
        <taxon>Micrococcales</taxon>
        <taxon>Microbacteriaceae</taxon>
        <taxon>Microbacterium</taxon>
    </lineage>
</organism>
<dbReference type="InterPro" id="IPR001466">
    <property type="entry name" value="Beta-lactam-related"/>
</dbReference>
<protein>
    <submittedName>
        <fullName evidence="3">Esterase</fullName>
    </submittedName>
</protein>
<dbReference type="Gene3D" id="3.40.710.10">
    <property type="entry name" value="DD-peptidase/beta-lactamase superfamily"/>
    <property type="match status" value="1"/>
</dbReference>
<keyword evidence="1" id="KW-0378">Hydrolase</keyword>
<feature type="domain" description="Beta-lactamase-related" evidence="2">
    <location>
        <begin position="35"/>
        <end position="333"/>
    </location>
</feature>
<comment type="caution">
    <text evidence="3">The sequence shown here is derived from an EMBL/GenBank/DDBJ whole genome shotgun (WGS) entry which is preliminary data.</text>
</comment>
<gene>
    <name evidence="3" type="ORF">GCM10017596_08770</name>
</gene>
<dbReference type="PANTHER" id="PTHR43283">
    <property type="entry name" value="BETA-LACTAMASE-RELATED"/>
    <property type="match status" value="1"/>
</dbReference>
<dbReference type="SUPFAM" id="SSF56601">
    <property type="entry name" value="beta-lactamase/transpeptidase-like"/>
    <property type="match status" value="1"/>
</dbReference>
<sequence length="362" mass="37980">MSAGSALTAVLAHPAAPLGAVVGVDSSAGRGIAVGGAATLDGLAVTRETSFDLASVTKVVGTTTAVLRLVHLGLLRLDDPVSRFLPDAPCAPGTTVRHLLLHRAGLWEWQPLYFADTDPFVTIAALPPRYALDEGRHYSDLGFQLLGRVIAQASAAPLDQAVRALVTEPLGLARTAFGPVDAPVASSALGDGAEQQMTRTGIPYPILIDDPGFAWRDSEITGVANDGNCFHAFGGIAGHAGLFSTVDDLLTLGAALAAPEENADLWHPDLVAEFFRDGPDEGQAIGWRSENVVIDGREERMLWHPGFTGCALGIVPALRTTAVLLSNRLLATEPVPTQTLWHAALPELLGGRTATEERTTTS</sequence>
<evidence type="ECO:0000313" key="4">
    <source>
        <dbReference type="Proteomes" id="UP001142325"/>
    </source>
</evidence>
<dbReference type="InterPro" id="IPR012338">
    <property type="entry name" value="Beta-lactam/transpept-like"/>
</dbReference>
<dbReference type="InterPro" id="IPR050789">
    <property type="entry name" value="Diverse_Enzym_Activities"/>
</dbReference>
<keyword evidence="4" id="KW-1185">Reference proteome</keyword>
<dbReference type="EMBL" id="BSET01000001">
    <property type="protein sequence ID" value="GLK01162.1"/>
    <property type="molecule type" value="Genomic_DNA"/>
</dbReference>